<dbReference type="OrthoDB" id="1109907at2759"/>
<gene>
    <name evidence="8" type="ORF">Bca52824_002993</name>
</gene>
<keyword evidence="9" id="KW-1185">Reference proteome</keyword>
<feature type="domain" description="TF-B3" evidence="7">
    <location>
        <begin position="973"/>
        <end position="1021"/>
    </location>
</feature>
<dbReference type="GO" id="GO:0003677">
    <property type="term" value="F:DNA binding"/>
    <property type="evidence" value="ECO:0007669"/>
    <property type="project" value="UniProtKB-KW"/>
</dbReference>
<dbReference type="CDD" id="cd10017">
    <property type="entry name" value="B3_DNA"/>
    <property type="match status" value="7"/>
</dbReference>
<dbReference type="GO" id="GO:0005634">
    <property type="term" value="C:nucleus"/>
    <property type="evidence" value="ECO:0007669"/>
    <property type="project" value="UniProtKB-SubCell"/>
</dbReference>
<organism evidence="8 9">
    <name type="scientific">Brassica carinata</name>
    <name type="common">Ethiopian mustard</name>
    <name type="synonym">Abyssinian cabbage</name>
    <dbReference type="NCBI Taxonomy" id="52824"/>
    <lineage>
        <taxon>Eukaryota</taxon>
        <taxon>Viridiplantae</taxon>
        <taxon>Streptophyta</taxon>
        <taxon>Embryophyta</taxon>
        <taxon>Tracheophyta</taxon>
        <taxon>Spermatophyta</taxon>
        <taxon>Magnoliopsida</taxon>
        <taxon>eudicotyledons</taxon>
        <taxon>Gunneridae</taxon>
        <taxon>Pentapetalae</taxon>
        <taxon>rosids</taxon>
        <taxon>malvids</taxon>
        <taxon>Brassicales</taxon>
        <taxon>Brassicaceae</taxon>
        <taxon>Brassiceae</taxon>
        <taxon>Brassica</taxon>
    </lineage>
</organism>
<feature type="domain" description="TF-B3" evidence="7">
    <location>
        <begin position="572"/>
        <end position="665"/>
    </location>
</feature>
<keyword evidence="3" id="KW-0238">DNA-binding</keyword>
<evidence type="ECO:0000256" key="1">
    <source>
        <dbReference type="ARBA" id="ARBA00004123"/>
    </source>
</evidence>
<feature type="compositionally biased region" description="Basic and acidic residues" evidence="6">
    <location>
        <begin position="697"/>
        <end position="718"/>
    </location>
</feature>
<comment type="caution">
    <text evidence="8">The sequence shown here is derived from an EMBL/GenBank/DDBJ whole genome shotgun (WGS) entry which is preliminary data.</text>
</comment>
<dbReference type="AlphaFoldDB" id="A0A8X7WPE0"/>
<feature type="region of interest" description="Disordered" evidence="6">
    <location>
        <begin position="919"/>
        <end position="942"/>
    </location>
</feature>
<feature type="compositionally biased region" description="Acidic residues" evidence="6">
    <location>
        <begin position="1151"/>
        <end position="1167"/>
    </location>
</feature>
<dbReference type="EMBL" id="JAAMPC010000001">
    <property type="protein sequence ID" value="KAG2331813.1"/>
    <property type="molecule type" value="Genomic_DNA"/>
</dbReference>
<evidence type="ECO:0000313" key="8">
    <source>
        <dbReference type="EMBL" id="KAG2331813.1"/>
    </source>
</evidence>
<evidence type="ECO:0000256" key="5">
    <source>
        <dbReference type="ARBA" id="ARBA00023242"/>
    </source>
</evidence>
<feature type="domain" description="TF-B3" evidence="7">
    <location>
        <begin position="1055"/>
        <end position="1152"/>
    </location>
</feature>
<dbReference type="InterPro" id="IPR039218">
    <property type="entry name" value="REM_fam"/>
</dbReference>
<keyword evidence="4" id="KW-0804">Transcription</keyword>
<evidence type="ECO:0000256" key="6">
    <source>
        <dbReference type="SAM" id="MobiDB-lite"/>
    </source>
</evidence>
<feature type="region of interest" description="Disordered" evidence="6">
    <location>
        <begin position="1141"/>
        <end position="1173"/>
    </location>
</feature>
<dbReference type="SUPFAM" id="SSF101936">
    <property type="entry name" value="DNA-binding pseudobarrel domain"/>
    <property type="match status" value="8"/>
</dbReference>
<dbReference type="InterPro" id="IPR015300">
    <property type="entry name" value="DNA-bd_pseudobarrel_sf"/>
</dbReference>
<evidence type="ECO:0000256" key="3">
    <source>
        <dbReference type="ARBA" id="ARBA00023125"/>
    </source>
</evidence>
<protein>
    <recommendedName>
        <fullName evidence="7">TF-B3 domain-containing protein</fullName>
    </recommendedName>
</protein>
<feature type="domain" description="TF-B3" evidence="7">
    <location>
        <begin position="414"/>
        <end position="510"/>
    </location>
</feature>
<keyword evidence="5" id="KW-0539">Nucleus</keyword>
<dbReference type="InterPro" id="IPR003340">
    <property type="entry name" value="B3_DNA-bd"/>
</dbReference>
<proteinExistence type="predicted"/>
<evidence type="ECO:0000256" key="2">
    <source>
        <dbReference type="ARBA" id="ARBA00023015"/>
    </source>
</evidence>
<name>A0A8X7WPE0_BRACI</name>
<feature type="region of interest" description="Disordered" evidence="6">
    <location>
        <begin position="697"/>
        <end position="721"/>
    </location>
</feature>
<feature type="domain" description="TF-B3" evidence="7">
    <location>
        <begin position="237"/>
        <end position="330"/>
    </location>
</feature>
<evidence type="ECO:0000259" key="7">
    <source>
        <dbReference type="PROSITE" id="PS50863"/>
    </source>
</evidence>
<accession>A0A8X7WPE0</accession>
<dbReference type="Proteomes" id="UP000886595">
    <property type="component" value="Unassembled WGS sequence"/>
</dbReference>
<comment type="subcellular location">
    <subcellularLocation>
        <location evidence="1">Nucleus</location>
    </subcellularLocation>
</comment>
<dbReference type="PROSITE" id="PS50863">
    <property type="entry name" value="B3"/>
    <property type="match status" value="7"/>
</dbReference>
<sequence>MAKLTLLRPQFFHTLLPGFQTQLMIPSDFFSNYIKETSLDSETTTAELKSDSSSSDLTWKVKLTGRILNDGWGDFAVANNLRIGNVVLVKYEGDMVFHVSDLGPSCSLIQHIDDDDDGRFLLRKHPRTDDFEEVPLNKKGKINSNKTKADSSSSVHNSCFVASLHTDTLCIPQHFTSSNAHTRNCCEAHSTELSNEEEDIERERKEDESLMDIEKKKFQQKQRPVSYSSCSPCHKRFVTFTLPPDYATICRLTLPNLFVKENGINKPGEICMLGKDGTKWPISLLLDKKGIVSLGKGWKEFVKANGLETGFTLKLMWEGTTPSFSLCCAESASDKDEEEYLESIKKQSLSIDRRIRDKISKYENNKEEKRSWEREEIHLGGRYIGDFEEVPINKKVKTDSHGTEADCSSLDNSCFVAFVTDWSLDSDTLYLPRYFTSSNGLTRKCRKIVLIDGGGRSWELDLSFNESSDIFYISPGWRSFCDENGLEAGGFFTFKLVGNGETPVLSFCPMESIDSRRQTDCFEAHSTEVSNEEEDIERKRTEGETLVAIEKKCRPKPIPVSYSSYSPCYKRFVTFTLPPDYATLDKLTLPKLFVKENGINKPGEIYLLGKDGTKWLTRLLLDKKGLMRLGKGWKDFVKANGVESGFTLRLLWEDTTPLFSLCCAESTGDKDQEKYLEVIKQRSLSIDRRIKDKISKDENNKEEKRSLEREKIKMRGRDSTTSSQKQFLTLAISPTSLRCHRLRIPIPFLRESSMDKPGVIYLLGKDDKKWMANLIQEGDGRMKLGKGWRAFAKENEFKPGESVTLESIWEDETPMIRFLLTESESSKANKKESIYAGDTEPRTRDSSSAIHDRFVTLTLTDEDVKACMLILPSQFLKANGINKLGKITILDENGVELSAYLLSREGIVALESGWENQSQKKRATSVSKSQLPQSPSTKMVQPAREKLTLSMPGWSLLPEELLHMISIFPSYLLRREEDGRKLTDGWKEFALAHNLRIGDILIFIFRQEKDMAFHVTLFGPSCCENQYESCLDNENNIRDRKNPKREAECSSDPSCFVSNVMPSTLRYYLLNLPKSFVRENGQETRCGENVLMNEKGRSWTLALKQRQCGRSYITRGWRSFCSASGLKEEHWFYVSLPPTENPKKKKKDECSEADEIESLSDSDEERYQDEKSLKKKTRTFLPYPSRIDMASLWELT</sequence>
<keyword evidence="2" id="KW-0805">Transcription regulation</keyword>
<dbReference type="Gene3D" id="2.40.330.10">
    <property type="entry name" value="DNA-binding pseudobarrel domain"/>
    <property type="match status" value="7"/>
</dbReference>
<reference evidence="8 9" key="1">
    <citation type="submission" date="2020-02" db="EMBL/GenBank/DDBJ databases">
        <authorList>
            <person name="Ma Q."/>
            <person name="Huang Y."/>
            <person name="Song X."/>
            <person name="Pei D."/>
        </authorList>
    </citation>
    <scope>NUCLEOTIDE SEQUENCE [LARGE SCALE GENOMIC DNA]</scope>
    <source>
        <strain evidence="8">Sxm20200214</strain>
        <tissue evidence="8">Leaf</tissue>
    </source>
</reference>
<feature type="domain" description="TF-B3" evidence="7">
    <location>
        <begin position="727"/>
        <end position="824"/>
    </location>
</feature>
<dbReference type="SMART" id="SM01019">
    <property type="entry name" value="B3"/>
    <property type="match status" value="7"/>
</dbReference>
<dbReference type="PANTHER" id="PTHR31674">
    <property type="entry name" value="B3 DOMAIN-CONTAINING PROTEIN REM-LIKE 3-RELATED"/>
    <property type="match status" value="1"/>
</dbReference>
<dbReference type="Pfam" id="PF02362">
    <property type="entry name" value="B3"/>
    <property type="match status" value="5"/>
</dbReference>
<evidence type="ECO:0000256" key="4">
    <source>
        <dbReference type="ARBA" id="ARBA00023163"/>
    </source>
</evidence>
<dbReference type="PANTHER" id="PTHR31674:SF74">
    <property type="entry name" value="TF-B3 DOMAIN-CONTAINING PROTEIN"/>
    <property type="match status" value="1"/>
</dbReference>
<feature type="domain" description="TF-B3" evidence="7">
    <location>
        <begin position="8"/>
        <end position="105"/>
    </location>
</feature>
<feature type="compositionally biased region" description="Polar residues" evidence="6">
    <location>
        <begin position="924"/>
        <end position="939"/>
    </location>
</feature>
<evidence type="ECO:0000313" key="9">
    <source>
        <dbReference type="Proteomes" id="UP000886595"/>
    </source>
</evidence>